<proteinExistence type="predicted"/>
<dbReference type="RefSeq" id="WP_202769404.1">
    <property type="nucleotide sequence ID" value="NZ_JAESWA010000029.1"/>
</dbReference>
<sequence length="596" mass="67638">MPGVWNINSVYSVGAKRLSSKLTFEVGEKFSGRIIKNSDGKGEFTIKLLDGWQFLAQLDGELTPEQLDKLLKFQVLGFDQGKLKLKLVADENKGTSQEQDPLQALIKSEGLAKNDIDVLKNLVKFNIPLTRENILKFSSIFYFNDQSKVNSGEINEFINNFLASKNISDGTPKALEVRTALEGFFKEFKNIDHNDILTMVENNIELTEENIKSYNNLFKDGKSIEKMLLNGQIEKNSNFETLDESINNNSTNIGTSNDDTGELKNNRTILPKEIYANNVQDKKVSMLDVLKKMSGEIEESTATEVRSKELLNKSDTKSAIAGNDEEVSQGNLKDSSQKVLTKDIFKEEVETYLKGNNKTIETLNSKDLRQIANELKQKGYNVDNDEFKEIKDIFSLDTDKNEEIIKNNIKPTNELVKDSIKEKSIEVKNLIKELIVATKSGDSEKEVFTKALDFIKNNLNEFKTFNSISNNYYYMDVPLKLKEREYDCKLIIKDERGKGKKIDSTNIKMVVSVNTVNLGKVDAFLNLKGKNLYIDLKCSEEYIKSFEKESRNLLNALNSLGYNSEVVVSQAIEEVNLTNSREFFNSTNLVILDRKV</sequence>
<accession>A0A937K5P5</accession>
<dbReference type="AlphaFoldDB" id="A0A937K5P5"/>
<reference evidence="1" key="1">
    <citation type="submission" date="2021-01" db="EMBL/GenBank/DDBJ databases">
        <title>Genome public.</title>
        <authorList>
            <person name="Liu C."/>
            <person name="Sun Q."/>
        </authorList>
    </citation>
    <scope>NUCLEOTIDE SEQUENCE</scope>
    <source>
        <strain evidence="1">YIM B02565</strain>
    </source>
</reference>
<evidence type="ECO:0000313" key="1">
    <source>
        <dbReference type="EMBL" id="MBL4933942.1"/>
    </source>
</evidence>
<dbReference type="Proteomes" id="UP000623681">
    <property type="component" value="Unassembled WGS sequence"/>
</dbReference>
<comment type="caution">
    <text evidence="1">The sequence shown here is derived from an EMBL/GenBank/DDBJ whole genome shotgun (WGS) entry which is preliminary data.</text>
</comment>
<gene>
    <name evidence="1" type="ORF">JK634_19325</name>
</gene>
<dbReference type="EMBL" id="JAESWA010000029">
    <property type="protein sequence ID" value="MBL4933942.1"/>
    <property type="molecule type" value="Genomic_DNA"/>
</dbReference>
<keyword evidence="2" id="KW-1185">Reference proteome</keyword>
<evidence type="ECO:0008006" key="3">
    <source>
        <dbReference type="Google" id="ProtNLM"/>
    </source>
</evidence>
<name>A0A937K5P5_9CLOT</name>
<organism evidence="1 2">
    <name type="scientific">Clostridium paridis</name>
    <dbReference type="NCBI Taxonomy" id="2803863"/>
    <lineage>
        <taxon>Bacteria</taxon>
        <taxon>Bacillati</taxon>
        <taxon>Bacillota</taxon>
        <taxon>Clostridia</taxon>
        <taxon>Eubacteriales</taxon>
        <taxon>Clostridiaceae</taxon>
        <taxon>Clostridium</taxon>
    </lineage>
</organism>
<protein>
    <recommendedName>
        <fullName evidence="3">Flagellar hook-length control protein FliK</fullName>
    </recommendedName>
</protein>
<evidence type="ECO:0000313" key="2">
    <source>
        <dbReference type="Proteomes" id="UP000623681"/>
    </source>
</evidence>